<comment type="catalytic activity">
    <reaction evidence="7">
        <text>Zn(2+)(in) + 2 H(+)(out) = Zn(2+)(out) + 2 H(+)(in)</text>
        <dbReference type="Rhea" id="RHEA:72627"/>
        <dbReference type="ChEBI" id="CHEBI:15378"/>
        <dbReference type="ChEBI" id="CHEBI:29105"/>
    </reaction>
</comment>
<keyword evidence="4" id="KW-0813">Transport</keyword>
<dbReference type="Proteomes" id="UP000288216">
    <property type="component" value="Unassembled WGS sequence"/>
</dbReference>
<dbReference type="EMBL" id="BFAA01276024">
    <property type="protein sequence ID" value="GCB86359.1"/>
    <property type="molecule type" value="Genomic_DNA"/>
</dbReference>
<reference evidence="8 9" key="1">
    <citation type="journal article" date="2018" name="Nat. Ecol. Evol.">
        <title>Shark genomes provide insights into elasmobranch evolution and the origin of vertebrates.</title>
        <authorList>
            <person name="Hara Y"/>
            <person name="Yamaguchi K"/>
            <person name="Onimaru K"/>
            <person name="Kadota M"/>
            <person name="Koyanagi M"/>
            <person name="Keeley SD"/>
            <person name="Tatsumi K"/>
            <person name="Tanaka K"/>
            <person name="Motone F"/>
            <person name="Kageyama Y"/>
            <person name="Nozu R"/>
            <person name="Adachi N"/>
            <person name="Nishimura O"/>
            <person name="Nakagawa R"/>
            <person name="Tanegashima C"/>
            <person name="Kiyatake I"/>
            <person name="Matsumoto R"/>
            <person name="Murakumo K"/>
            <person name="Nishida K"/>
            <person name="Terakita A"/>
            <person name="Kuratani S"/>
            <person name="Sato K"/>
            <person name="Hyodo S Kuraku.S."/>
        </authorList>
    </citation>
    <scope>NUCLEOTIDE SEQUENCE [LARGE SCALE GENOMIC DNA]</scope>
</reference>
<keyword evidence="6" id="KW-0472">Membrane</keyword>
<evidence type="ECO:0000256" key="3">
    <source>
        <dbReference type="ARBA" id="ARBA00022692"/>
    </source>
</evidence>
<accession>A0A401QLU9</accession>
<comment type="subcellular location">
    <subcellularLocation>
        <location evidence="1">Membrane</location>
        <topology evidence="1">Multi-pass membrane protein</topology>
    </subcellularLocation>
</comment>
<organism evidence="8 9">
    <name type="scientific">Scyliorhinus torazame</name>
    <name type="common">Cloudy catshark</name>
    <name type="synonym">Catulus torazame</name>
    <dbReference type="NCBI Taxonomy" id="75743"/>
    <lineage>
        <taxon>Eukaryota</taxon>
        <taxon>Metazoa</taxon>
        <taxon>Chordata</taxon>
        <taxon>Craniata</taxon>
        <taxon>Vertebrata</taxon>
        <taxon>Chondrichthyes</taxon>
        <taxon>Elasmobranchii</taxon>
        <taxon>Galeomorphii</taxon>
        <taxon>Galeoidea</taxon>
        <taxon>Carcharhiniformes</taxon>
        <taxon>Scyliorhinidae</taxon>
        <taxon>Scyliorhinus</taxon>
    </lineage>
</organism>
<dbReference type="InterPro" id="IPR050681">
    <property type="entry name" value="CDF/SLC30A"/>
</dbReference>
<dbReference type="Gene3D" id="1.20.1510.10">
    <property type="entry name" value="Cation efflux protein transmembrane domain"/>
    <property type="match status" value="1"/>
</dbReference>
<evidence type="ECO:0000313" key="8">
    <source>
        <dbReference type="EMBL" id="GCB86359.1"/>
    </source>
</evidence>
<evidence type="ECO:0000256" key="5">
    <source>
        <dbReference type="ARBA" id="ARBA00022989"/>
    </source>
</evidence>
<proteinExistence type="predicted"/>
<comment type="caution">
    <text evidence="8">The sequence shown here is derived from an EMBL/GenBank/DDBJ whole genome shotgun (WGS) entry which is preliminary data.</text>
</comment>
<dbReference type="AlphaFoldDB" id="A0A401QLU9"/>
<protein>
    <submittedName>
        <fullName evidence="8">Uncharacterized protein</fullName>
    </submittedName>
</protein>
<sequence length="42" mass="4608">MLIYAVTIGLVYEAVQRTIQQDFEIEADVMIIIAAIGVAVNL</sequence>
<evidence type="ECO:0000256" key="2">
    <source>
        <dbReference type="ARBA" id="ARBA00022449"/>
    </source>
</evidence>
<dbReference type="GO" id="GO:0005886">
    <property type="term" value="C:plasma membrane"/>
    <property type="evidence" value="ECO:0007669"/>
    <property type="project" value="TreeGrafter"/>
</dbReference>
<keyword evidence="4" id="KW-0864">Zinc transport</keyword>
<dbReference type="InterPro" id="IPR027469">
    <property type="entry name" value="Cation_efflux_TMD_sf"/>
</dbReference>
<dbReference type="GO" id="GO:0005385">
    <property type="term" value="F:zinc ion transmembrane transporter activity"/>
    <property type="evidence" value="ECO:0007669"/>
    <property type="project" value="TreeGrafter"/>
</dbReference>
<keyword evidence="4" id="KW-0862">Zinc</keyword>
<keyword evidence="9" id="KW-1185">Reference proteome</keyword>
<evidence type="ECO:0000256" key="4">
    <source>
        <dbReference type="ARBA" id="ARBA00022906"/>
    </source>
</evidence>
<keyword evidence="3" id="KW-0812">Transmembrane</keyword>
<evidence type="ECO:0000256" key="6">
    <source>
        <dbReference type="ARBA" id="ARBA00023136"/>
    </source>
</evidence>
<keyword evidence="2" id="KW-0050">Antiport</keyword>
<evidence type="ECO:0000256" key="1">
    <source>
        <dbReference type="ARBA" id="ARBA00004141"/>
    </source>
</evidence>
<evidence type="ECO:0000313" key="9">
    <source>
        <dbReference type="Proteomes" id="UP000288216"/>
    </source>
</evidence>
<dbReference type="GO" id="GO:0010043">
    <property type="term" value="P:response to zinc ion"/>
    <property type="evidence" value="ECO:0007669"/>
    <property type="project" value="TreeGrafter"/>
</dbReference>
<name>A0A401QLU9_SCYTO</name>
<dbReference type="STRING" id="75743.A0A401QLU9"/>
<gene>
    <name evidence="8" type="ORF">scyTo_0027042</name>
</gene>
<dbReference type="PANTHER" id="PTHR11562">
    <property type="entry name" value="CATION EFFLUX PROTEIN/ ZINC TRANSPORTER"/>
    <property type="match status" value="1"/>
</dbReference>
<keyword evidence="4" id="KW-0406">Ion transport</keyword>
<keyword evidence="5" id="KW-1133">Transmembrane helix</keyword>
<dbReference type="PANTHER" id="PTHR11562:SF27">
    <property type="entry name" value="PROTON-COUPLED ZINC ANTIPORTER SLC30A4-RELATED"/>
    <property type="match status" value="1"/>
</dbReference>
<dbReference type="SUPFAM" id="SSF161111">
    <property type="entry name" value="Cation efflux protein transmembrane domain-like"/>
    <property type="match status" value="1"/>
</dbReference>
<feature type="non-terminal residue" evidence="8">
    <location>
        <position position="42"/>
    </location>
</feature>
<dbReference type="GO" id="GO:0015297">
    <property type="term" value="F:antiporter activity"/>
    <property type="evidence" value="ECO:0007669"/>
    <property type="project" value="UniProtKB-KW"/>
</dbReference>
<evidence type="ECO:0000256" key="7">
    <source>
        <dbReference type="ARBA" id="ARBA00048349"/>
    </source>
</evidence>